<dbReference type="SUPFAM" id="SSF53448">
    <property type="entry name" value="Nucleotide-diphospho-sugar transferases"/>
    <property type="match status" value="1"/>
</dbReference>
<organism evidence="2 3">
    <name type="scientific">Candidatus Roizmanbacteria bacterium RIFCSPHIGHO2_01_FULL_39_8</name>
    <dbReference type="NCBI Taxonomy" id="1802033"/>
    <lineage>
        <taxon>Bacteria</taxon>
        <taxon>Candidatus Roizmaniibacteriota</taxon>
    </lineage>
</organism>
<dbReference type="InterPro" id="IPR029044">
    <property type="entry name" value="Nucleotide-diphossugar_trans"/>
</dbReference>
<sequence>MPLQSEIEIVVHNNASNDKTEKIVKKYIKKFKNIHYYKNEINVGADINMCMAANHAKGKYIWFFSDDDLQKRNAISSVIKIIQKNLPDVLMVNMDLYSKDLSKILDTNLFRNKKDVFVKTKKDFFSYLEKKFFLPFDWHIGVYSSLIVSKKLFQKNWQKVLFYNGFLNQFAHSSLFYYFPDDFKIYIIADSLVKFRADNRSFGPSDRVQFLIYWYPILNRHYGIIKKINRKSITTKFIFLLTIKNLTRTMRVLILSFFKVDIADVLMKFFYRSSKGEKKKWSISV</sequence>
<protein>
    <recommendedName>
        <fullName evidence="1">Glycosyltransferase 2-like domain-containing protein</fullName>
    </recommendedName>
</protein>
<feature type="domain" description="Glycosyltransferase 2-like" evidence="1">
    <location>
        <begin position="5"/>
        <end position="153"/>
    </location>
</feature>
<evidence type="ECO:0000313" key="3">
    <source>
        <dbReference type="Proteomes" id="UP000177026"/>
    </source>
</evidence>
<dbReference type="CDD" id="cd00761">
    <property type="entry name" value="Glyco_tranf_GTA_type"/>
    <property type="match status" value="1"/>
</dbReference>
<dbReference type="Pfam" id="PF00535">
    <property type="entry name" value="Glycos_transf_2"/>
    <property type="match status" value="1"/>
</dbReference>
<dbReference type="PANTHER" id="PTHR22916:SF3">
    <property type="entry name" value="UDP-GLCNAC:BETAGAL BETA-1,3-N-ACETYLGLUCOSAMINYLTRANSFERASE-LIKE PROTEIN 1"/>
    <property type="match status" value="1"/>
</dbReference>
<dbReference type="AlphaFoldDB" id="A0A1F7GFW9"/>
<comment type="caution">
    <text evidence="2">The sequence shown here is derived from an EMBL/GenBank/DDBJ whole genome shotgun (WGS) entry which is preliminary data.</text>
</comment>
<dbReference type="GO" id="GO:0016758">
    <property type="term" value="F:hexosyltransferase activity"/>
    <property type="evidence" value="ECO:0007669"/>
    <property type="project" value="UniProtKB-ARBA"/>
</dbReference>
<dbReference type="Proteomes" id="UP000177026">
    <property type="component" value="Unassembled WGS sequence"/>
</dbReference>
<name>A0A1F7GFW9_9BACT</name>
<dbReference type="PANTHER" id="PTHR22916">
    <property type="entry name" value="GLYCOSYLTRANSFERASE"/>
    <property type="match status" value="1"/>
</dbReference>
<gene>
    <name evidence="2" type="ORF">A2866_05545</name>
</gene>
<dbReference type="Gene3D" id="3.90.550.10">
    <property type="entry name" value="Spore Coat Polysaccharide Biosynthesis Protein SpsA, Chain A"/>
    <property type="match status" value="1"/>
</dbReference>
<evidence type="ECO:0000313" key="2">
    <source>
        <dbReference type="EMBL" id="OGK17797.1"/>
    </source>
</evidence>
<proteinExistence type="predicted"/>
<evidence type="ECO:0000259" key="1">
    <source>
        <dbReference type="Pfam" id="PF00535"/>
    </source>
</evidence>
<accession>A0A1F7GFW9</accession>
<reference evidence="2 3" key="1">
    <citation type="journal article" date="2016" name="Nat. Commun.">
        <title>Thousands of microbial genomes shed light on interconnected biogeochemical processes in an aquifer system.</title>
        <authorList>
            <person name="Anantharaman K."/>
            <person name="Brown C.T."/>
            <person name="Hug L.A."/>
            <person name="Sharon I."/>
            <person name="Castelle C.J."/>
            <person name="Probst A.J."/>
            <person name="Thomas B.C."/>
            <person name="Singh A."/>
            <person name="Wilkins M.J."/>
            <person name="Karaoz U."/>
            <person name="Brodie E.L."/>
            <person name="Williams K.H."/>
            <person name="Hubbard S.S."/>
            <person name="Banfield J.F."/>
        </authorList>
    </citation>
    <scope>NUCLEOTIDE SEQUENCE [LARGE SCALE GENOMIC DNA]</scope>
</reference>
<dbReference type="InterPro" id="IPR001173">
    <property type="entry name" value="Glyco_trans_2-like"/>
</dbReference>
<dbReference type="EMBL" id="MFZI01000079">
    <property type="protein sequence ID" value="OGK17797.1"/>
    <property type="molecule type" value="Genomic_DNA"/>
</dbReference>